<dbReference type="Proteomes" id="UP000007015">
    <property type="component" value="Chromosome 8"/>
</dbReference>
<protein>
    <submittedName>
        <fullName evidence="2">Uncharacterized protein</fullName>
    </submittedName>
</protein>
<keyword evidence="3" id="KW-1185">Reference proteome</keyword>
<evidence type="ECO:0000256" key="1">
    <source>
        <dbReference type="SAM" id="MobiDB-lite"/>
    </source>
</evidence>
<proteinExistence type="predicted"/>
<gene>
    <name evidence="2" type="ORF">OsI_28168</name>
</gene>
<feature type="region of interest" description="Disordered" evidence="1">
    <location>
        <begin position="15"/>
        <end position="89"/>
    </location>
</feature>
<feature type="compositionally biased region" description="Basic residues" evidence="1">
    <location>
        <begin position="154"/>
        <end position="164"/>
    </location>
</feature>
<evidence type="ECO:0000313" key="2">
    <source>
        <dbReference type="EMBL" id="EEC83061.1"/>
    </source>
</evidence>
<dbReference type="Gramene" id="BGIOSGA027487-TA">
    <property type="protein sequence ID" value="BGIOSGA027487-PA"/>
    <property type="gene ID" value="BGIOSGA027487"/>
</dbReference>
<evidence type="ECO:0000313" key="3">
    <source>
        <dbReference type="Proteomes" id="UP000007015"/>
    </source>
</evidence>
<feature type="compositionally biased region" description="Polar residues" evidence="1">
    <location>
        <begin position="22"/>
        <end position="37"/>
    </location>
</feature>
<dbReference type="EMBL" id="CM000133">
    <property type="protein sequence ID" value="EEC83061.1"/>
    <property type="molecule type" value="Genomic_DNA"/>
</dbReference>
<accession>B8BBN5</accession>
<dbReference type="HOGENOM" id="CLU_1108571_0_0_1"/>
<organism evidence="2 3">
    <name type="scientific">Oryza sativa subsp. indica</name>
    <name type="common">Rice</name>
    <dbReference type="NCBI Taxonomy" id="39946"/>
    <lineage>
        <taxon>Eukaryota</taxon>
        <taxon>Viridiplantae</taxon>
        <taxon>Streptophyta</taxon>
        <taxon>Embryophyta</taxon>
        <taxon>Tracheophyta</taxon>
        <taxon>Spermatophyta</taxon>
        <taxon>Magnoliopsida</taxon>
        <taxon>Liliopsida</taxon>
        <taxon>Poales</taxon>
        <taxon>Poaceae</taxon>
        <taxon>BOP clade</taxon>
        <taxon>Oryzoideae</taxon>
        <taxon>Oryzeae</taxon>
        <taxon>Oryzinae</taxon>
        <taxon>Oryza</taxon>
        <taxon>Oryza sativa</taxon>
    </lineage>
</organism>
<dbReference type="AlphaFoldDB" id="B8BBN5"/>
<sequence>MLTSSLSYISAYSSPLLDRSRSVSTGAETSRASNRRYTNLPKSSGGSLSRPGPRSRRELGARMSTHGAERQVWRQRRESTQVRSTSHALQVGHDVVQERVREGAESFDGVGAAGLPLVHLLAPHPPRGVVGPPPRHLSERVVGTDRRAGPWLPRRLRPATRHRPPGGVSPGHSVERVACTNETAKKSETRSRFLCSGARDRPVARCDDRSGGDDLPEEIAGAAAEWSEALSCDLSPRLASSGGWAFPSTKK</sequence>
<feature type="region of interest" description="Disordered" evidence="1">
    <location>
        <begin position="149"/>
        <end position="173"/>
    </location>
</feature>
<feature type="compositionally biased region" description="Basic and acidic residues" evidence="1">
    <location>
        <begin position="67"/>
        <end position="80"/>
    </location>
</feature>
<reference evidence="2 3" key="1">
    <citation type="journal article" date="2005" name="PLoS Biol.">
        <title>The genomes of Oryza sativa: a history of duplications.</title>
        <authorList>
            <person name="Yu J."/>
            <person name="Wang J."/>
            <person name="Lin W."/>
            <person name="Li S."/>
            <person name="Li H."/>
            <person name="Zhou J."/>
            <person name="Ni P."/>
            <person name="Dong W."/>
            <person name="Hu S."/>
            <person name="Zeng C."/>
            <person name="Zhang J."/>
            <person name="Zhang Y."/>
            <person name="Li R."/>
            <person name="Xu Z."/>
            <person name="Li S."/>
            <person name="Li X."/>
            <person name="Zheng H."/>
            <person name="Cong L."/>
            <person name="Lin L."/>
            <person name="Yin J."/>
            <person name="Geng J."/>
            <person name="Li G."/>
            <person name="Shi J."/>
            <person name="Liu J."/>
            <person name="Lv H."/>
            <person name="Li J."/>
            <person name="Wang J."/>
            <person name="Deng Y."/>
            <person name="Ran L."/>
            <person name="Shi X."/>
            <person name="Wang X."/>
            <person name="Wu Q."/>
            <person name="Li C."/>
            <person name="Ren X."/>
            <person name="Wang J."/>
            <person name="Wang X."/>
            <person name="Li D."/>
            <person name="Liu D."/>
            <person name="Zhang X."/>
            <person name="Ji Z."/>
            <person name="Zhao W."/>
            <person name="Sun Y."/>
            <person name="Zhang Z."/>
            <person name="Bao J."/>
            <person name="Han Y."/>
            <person name="Dong L."/>
            <person name="Ji J."/>
            <person name="Chen P."/>
            <person name="Wu S."/>
            <person name="Liu J."/>
            <person name="Xiao Y."/>
            <person name="Bu D."/>
            <person name="Tan J."/>
            <person name="Yang L."/>
            <person name="Ye C."/>
            <person name="Zhang J."/>
            <person name="Xu J."/>
            <person name="Zhou Y."/>
            <person name="Yu Y."/>
            <person name="Zhang B."/>
            <person name="Zhuang S."/>
            <person name="Wei H."/>
            <person name="Liu B."/>
            <person name="Lei M."/>
            <person name="Yu H."/>
            <person name="Li Y."/>
            <person name="Xu H."/>
            <person name="Wei S."/>
            <person name="He X."/>
            <person name="Fang L."/>
            <person name="Zhang Z."/>
            <person name="Zhang Y."/>
            <person name="Huang X."/>
            <person name="Su Z."/>
            <person name="Tong W."/>
            <person name="Li J."/>
            <person name="Tong Z."/>
            <person name="Li S."/>
            <person name="Ye J."/>
            <person name="Wang L."/>
            <person name="Fang L."/>
            <person name="Lei T."/>
            <person name="Chen C."/>
            <person name="Chen H."/>
            <person name="Xu Z."/>
            <person name="Li H."/>
            <person name="Huang H."/>
            <person name="Zhang F."/>
            <person name="Xu H."/>
            <person name="Li N."/>
            <person name="Zhao C."/>
            <person name="Li S."/>
            <person name="Dong L."/>
            <person name="Huang Y."/>
            <person name="Li L."/>
            <person name="Xi Y."/>
            <person name="Qi Q."/>
            <person name="Li W."/>
            <person name="Zhang B."/>
            <person name="Hu W."/>
            <person name="Zhang Y."/>
            <person name="Tian X."/>
            <person name="Jiao Y."/>
            <person name="Liang X."/>
            <person name="Jin J."/>
            <person name="Gao L."/>
            <person name="Zheng W."/>
            <person name="Hao B."/>
            <person name="Liu S."/>
            <person name="Wang W."/>
            <person name="Yuan L."/>
            <person name="Cao M."/>
            <person name="McDermott J."/>
            <person name="Samudrala R."/>
            <person name="Wang J."/>
            <person name="Wong G.K."/>
            <person name="Yang H."/>
        </authorList>
    </citation>
    <scope>NUCLEOTIDE SEQUENCE [LARGE SCALE GENOMIC DNA]</scope>
    <source>
        <strain evidence="3">cv. 93-11</strain>
    </source>
</reference>
<name>B8BBN5_ORYSI</name>
<feature type="compositionally biased region" description="Low complexity" evidence="1">
    <location>
        <begin position="40"/>
        <end position="52"/>
    </location>
</feature>